<dbReference type="Proteomes" id="UP000740413">
    <property type="component" value="Unassembled WGS sequence"/>
</dbReference>
<keyword evidence="4" id="KW-0808">Transferase</keyword>
<accession>A0ABS5WN60</accession>
<comment type="subcellular location">
    <subcellularLocation>
        <location evidence="1">Cell membrane</location>
        <topology evidence="1">Multi-pass membrane protein</topology>
    </subcellularLocation>
</comment>
<keyword evidence="2" id="KW-1003">Cell membrane</keyword>
<evidence type="ECO:0000256" key="2">
    <source>
        <dbReference type="ARBA" id="ARBA00022475"/>
    </source>
</evidence>
<feature type="transmembrane region" description="Helical" evidence="8">
    <location>
        <begin position="204"/>
        <end position="221"/>
    </location>
</feature>
<feature type="transmembrane region" description="Helical" evidence="8">
    <location>
        <begin position="164"/>
        <end position="192"/>
    </location>
</feature>
<gene>
    <name evidence="9" type="ORF">HW347_19935</name>
</gene>
<feature type="transmembrane region" description="Helical" evidence="8">
    <location>
        <begin position="373"/>
        <end position="394"/>
    </location>
</feature>
<feature type="transmembrane region" description="Helical" evidence="8">
    <location>
        <begin position="401"/>
        <end position="419"/>
    </location>
</feature>
<keyword evidence="6 8" id="KW-1133">Transmembrane helix</keyword>
<keyword evidence="5 8" id="KW-0812">Transmembrane</keyword>
<evidence type="ECO:0000256" key="8">
    <source>
        <dbReference type="SAM" id="Phobius"/>
    </source>
</evidence>
<feature type="transmembrane region" description="Helical" evidence="8">
    <location>
        <begin position="68"/>
        <end position="97"/>
    </location>
</feature>
<evidence type="ECO:0000256" key="3">
    <source>
        <dbReference type="ARBA" id="ARBA00022676"/>
    </source>
</evidence>
<dbReference type="EMBL" id="JACATN010000009">
    <property type="protein sequence ID" value="MBT2163552.1"/>
    <property type="molecule type" value="Genomic_DNA"/>
</dbReference>
<dbReference type="PANTHER" id="PTHR33908:SF11">
    <property type="entry name" value="MEMBRANE PROTEIN"/>
    <property type="match status" value="1"/>
</dbReference>
<dbReference type="PANTHER" id="PTHR33908">
    <property type="entry name" value="MANNOSYLTRANSFERASE YKCB-RELATED"/>
    <property type="match status" value="1"/>
</dbReference>
<reference evidence="10" key="1">
    <citation type="submission" date="2023-07" db="EMBL/GenBank/DDBJ databases">
        <title>Zobellia barbeyronii sp. nov., a new marine flavobacterium, isolated from green and red algae.</title>
        <authorList>
            <person name="Nedashkovskaya O.I."/>
            <person name="Otstavnykh N."/>
            <person name="Zhukova N."/>
            <person name="Guzev K."/>
            <person name="Chausova V."/>
            <person name="Tekutyeva L."/>
            <person name="Mikhailov V."/>
            <person name="Isaeva M."/>
        </authorList>
    </citation>
    <scope>NUCLEOTIDE SEQUENCE [LARGE SCALE GENOMIC DNA]</scope>
    <source>
        <strain evidence="10">KMM 6746</strain>
    </source>
</reference>
<evidence type="ECO:0000313" key="10">
    <source>
        <dbReference type="Proteomes" id="UP000740413"/>
    </source>
</evidence>
<evidence type="ECO:0000256" key="1">
    <source>
        <dbReference type="ARBA" id="ARBA00004651"/>
    </source>
</evidence>
<proteinExistence type="predicted"/>
<keyword evidence="7 8" id="KW-0472">Membrane</keyword>
<sequence length="432" mass="49878">MSKLSFPKSLISLLPLLALYIGVVLLFSSNNFFGDESRHFHYAQNLTQGFYENTENPNLRNGPGYPLVLAPFVALETAFIFPKLFNALLLFFAIVYFKKTIDLFTNNKYSILLVYMLGLYPPIIRYVPLLYSEPLAYFLFCGMAYHFCKLFLKEQINWKQVFIASFFLAFLVLTKIIYLQVIFVSFLFLAVILIWKKNNESKKSLLVLLGGLILIAPYLFYTYSLTGKAFYVGTGGGEILYHRSTPFENEFGSWFSKEDVLYGQDKGYVPTSDVYDDLSQLSKNHREFYLSLESMSHMERDSAFKAAAIQNMKDHPVKYFKNTIANIGRFVFHYPFSYRSQTLNTYGFMLPNVILLFLWVLSLYPFFLARKQFPYAIQALMVFSLIYAGGIILLDARARHSLIMAPALILFFGYVYTRIVTIKIDKEVKGTV</sequence>
<name>A0ABS5WN60_9FLAO</name>
<feature type="transmembrane region" description="Helical" evidence="8">
    <location>
        <begin position="346"/>
        <end position="367"/>
    </location>
</feature>
<feature type="transmembrane region" description="Helical" evidence="8">
    <location>
        <begin position="134"/>
        <end position="152"/>
    </location>
</feature>
<feature type="transmembrane region" description="Helical" evidence="8">
    <location>
        <begin position="109"/>
        <end position="128"/>
    </location>
</feature>
<dbReference type="InterPro" id="IPR050297">
    <property type="entry name" value="LipidA_mod_glycosyltrf_83"/>
</dbReference>
<organism evidence="9 10">
    <name type="scientific">Zobellia barbeyronii</name>
    <dbReference type="NCBI Taxonomy" id="2748009"/>
    <lineage>
        <taxon>Bacteria</taxon>
        <taxon>Pseudomonadati</taxon>
        <taxon>Bacteroidota</taxon>
        <taxon>Flavobacteriia</taxon>
        <taxon>Flavobacteriales</taxon>
        <taxon>Flavobacteriaceae</taxon>
        <taxon>Zobellia</taxon>
    </lineage>
</organism>
<evidence type="ECO:0008006" key="11">
    <source>
        <dbReference type="Google" id="ProtNLM"/>
    </source>
</evidence>
<evidence type="ECO:0000256" key="7">
    <source>
        <dbReference type="ARBA" id="ARBA00023136"/>
    </source>
</evidence>
<evidence type="ECO:0000256" key="5">
    <source>
        <dbReference type="ARBA" id="ARBA00022692"/>
    </source>
</evidence>
<protein>
    <recommendedName>
        <fullName evidence="11">Dolichyl-phosphate-mannose-protein mannosyltransferase</fullName>
    </recommendedName>
</protein>
<evidence type="ECO:0000313" key="9">
    <source>
        <dbReference type="EMBL" id="MBT2163552.1"/>
    </source>
</evidence>
<comment type="caution">
    <text evidence="9">The sequence shown here is derived from an EMBL/GenBank/DDBJ whole genome shotgun (WGS) entry which is preliminary data.</text>
</comment>
<dbReference type="RefSeq" id="WP_214613492.1">
    <property type="nucleotide sequence ID" value="NZ_JACATN010000009.1"/>
</dbReference>
<evidence type="ECO:0000256" key="4">
    <source>
        <dbReference type="ARBA" id="ARBA00022679"/>
    </source>
</evidence>
<keyword evidence="3" id="KW-0328">Glycosyltransferase</keyword>
<keyword evidence="10" id="KW-1185">Reference proteome</keyword>
<evidence type="ECO:0000256" key="6">
    <source>
        <dbReference type="ARBA" id="ARBA00022989"/>
    </source>
</evidence>